<feature type="transmembrane region" description="Helical" evidence="9">
    <location>
        <begin position="87"/>
        <end position="106"/>
    </location>
</feature>
<dbReference type="HAMAP" id="MF_00161">
    <property type="entry name" value="LspA"/>
    <property type="match status" value="1"/>
</dbReference>
<keyword evidence="7 9" id="KW-1133">Transmembrane helix</keyword>
<protein>
    <recommendedName>
        <fullName evidence="9">Lipoprotein signal peptidase</fullName>
        <ecNumber evidence="9">3.4.23.36</ecNumber>
    </recommendedName>
    <alternativeName>
        <fullName evidence="9">Prolipoprotein signal peptidase</fullName>
    </alternativeName>
    <alternativeName>
        <fullName evidence="9">Signal peptidase II</fullName>
        <shortName evidence="9">SPase II</shortName>
    </alternativeName>
</protein>
<feature type="region of interest" description="Disordered" evidence="11">
    <location>
        <begin position="1"/>
        <end position="21"/>
    </location>
</feature>
<comment type="catalytic activity">
    <reaction evidence="9">
        <text>Release of signal peptides from bacterial membrane prolipoproteins. Hydrolyzes -Xaa-Yaa-Zaa-|-(S,diacylglyceryl)Cys-, in which Xaa is hydrophobic (preferably Leu), and Yaa (Ala or Ser) and Zaa (Gly or Ala) have small, neutral side chains.</text>
        <dbReference type="EC" id="3.4.23.36"/>
    </reaction>
</comment>
<proteinExistence type="inferred from homology"/>
<dbReference type="PANTHER" id="PTHR33695">
    <property type="entry name" value="LIPOPROTEIN SIGNAL PEPTIDASE"/>
    <property type="match status" value="1"/>
</dbReference>
<evidence type="ECO:0000256" key="4">
    <source>
        <dbReference type="ARBA" id="ARBA00022692"/>
    </source>
</evidence>
<comment type="function">
    <text evidence="9">This protein specifically catalyzes the removal of signal peptides from prolipoproteins.</text>
</comment>
<keyword evidence="5 9" id="KW-0064">Aspartyl protease</keyword>
<comment type="pathway">
    <text evidence="9">Protein modification; lipoprotein biosynthesis (signal peptide cleavage).</text>
</comment>
<organism evidence="12 13">
    <name type="scientific">Phycicoccus elongatus Lp2</name>
    <dbReference type="NCBI Taxonomy" id="1193181"/>
    <lineage>
        <taxon>Bacteria</taxon>
        <taxon>Bacillati</taxon>
        <taxon>Actinomycetota</taxon>
        <taxon>Actinomycetes</taxon>
        <taxon>Micrococcales</taxon>
        <taxon>Intrasporangiaceae</taxon>
        <taxon>Phycicoccus</taxon>
    </lineage>
</organism>
<dbReference type="InterPro" id="IPR001872">
    <property type="entry name" value="Peptidase_A8"/>
</dbReference>
<feature type="active site" evidence="9">
    <location>
        <position position="146"/>
    </location>
</feature>
<comment type="subcellular location">
    <subcellularLocation>
        <location evidence="9">Cell membrane</location>
        <topology evidence="9">Multi-pass membrane protein</topology>
    </subcellularLocation>
</comment>
<comment type="similarity">
    <text evidence="1 9 10">Belongs to the peptidase A8 family.</text>
</comment>
<dbReference type="GO" id="GO:0006508">
    <property type="term" value="P:proteolysis"/>
    <property type="evidence" value="ECO:0007669"/>
    <property type="project" value="UniProtKB-KW"/>
</dbReference>
<accession>N0DZ20</accession>
<dbReference type="EC" id="3.4.23.36" evidence="9"/>
<dbReference type="Proteomes" id="UP000013167">
    <property type="component" value="Unassembled WGS sequence"/>
</dbReference>
<dbReference type="OrthoDB" id="4308908at2"/>
<dbReference type="eggNOG" id="COG0597">
    <property type="taxonomic scope" value="Bacteria"/>
</dbReference>
<evidence type="ECO:0000256" key="3">
    <source>
        <dbReference type="ARBA" id="ARBA00022670"/>
    </source>
</evidence>
<evidence type="ECO:0000256" key="6">
    <source>
        <dbReference type="ARBA" id="ARBA00022801"/>
    </source>
</evidence>
<evidence type="ECO:0000256" key="2">
    <source>
        <dbReference type="ARBA" id="ARBA00022475"/>
    </source>
</evidence>
<dbReference type="NCBIfam" id="TIGR00077">
    <property type="entry name" value="lspA"/>
    <property type="match status" value="1"/>
</dbReference>
<feature type="transmembrane region" description="Helical" evidence="9">
    <location>
        <begin position="28"/>
        <end position="44"/>
    </location>
</feature>
<evidence type="ECO:0000313" key="13">
    <source>
        <dbReference type="Proteomes" id="UP000013167"/>
    </source>
</evidence>
<gene>
    <name evidence="9 12" type="primary">lspA</name>
    <name evidence="12" type="ORF">BN10_300063</name>
</gene>
<dbReference type="Pfam" id="PF01252">
    <property type="entry name" value="Peptidase_A8"/>
    <property type="match status" value="1"/>
</dbReference>
<evidence type="ECO:0000256" key="9">
    <source>
        <dbReference type="HAMAP-Rule" id="MF_00161"/>
    </source>
</evidence>
<keyword evidence="13" id="KW-1185">Reference proteome</keyword>
<evidence type="ECO:0000256" key="7">
    <source>
        <dbReference type="ARBA" id="ARBA00022989"/>
    </source>
</evidence>
<keyword evidence="8 9" id="KW-0472">Membrane</keyword>
<dbReference type="EMBL" id="CAIZ01000098">
    <property type="protein sequence ID" value="CCH69722.1"/>
    <property type="molecule type" value="Genomic_DNA"/>
</dbReference>
<reference evidence="12 13" key="1">
    <citation type="journal article" date="2013" name="ISME J.">
        <title>A metabolic model for members of the genus Tetrasphaera involved in enhanced biological phosphorus removal.</title>
        <authorList>
            <person name="Kristiansen R."/>
            <person name="Nguyen H.T.T."/>
            <person name="Saunders A.M."/>
            <person name="Nielsen J.L."/>
            <person name="Wimmer R."/>
            <person name="Le V.Q."/>
            <person name="McIlroy S.J."/>
            <person name="Petrovski S."/>
            <person name="Seviour R.J."/>
            <person name="Calteau A."/>
            <person name="Nielsen K.L."/>
            <person name="Nielsen P.H."/>
        </authorList>
    </citation>
    <scope>NUCLEOTIDE SEQUENCE [LARGE SCALE GENOMIC DNA]</scope>
    <source>
        <strain evidence="12 13">Lp2</strain>
    </source>
</reference>
<evidence type="ECO:0000256" key="10">
    <source>
        <dbReference type="RuleBase" id="RU004181"/>
    </source>
</evidence>
<evidence type="ECO:0000256" key="8">
    <source>
        <dbReference type="ARBA" id="ARBA00023136"/>
    </source>
</evidence>
<evidence type="ECO:0000313" key="12">
    <source>
        <dbReference type="EMBL" id="CCH69722.1"/>
    </source>
</evidence>
<comment type="caution">
    <text evidence="12">The sequence shown here is derived from an EMBL/GenBank/DDBJ whole genome shotgun (WGS) entry which is preliminary data.</text>
</comment>
<dbReference type="PRINTS" id="PR00781">
    <property type="entry name" value="LIPOSIGPTASE"/>
</dbReference>
<evidence type="ECO:0000256" key="1">
    <source>
        <dbReference type="ARBA" id="ARBA00006139"/>
    </source>
</evidence>
<dbReference type="PANTHER" id="PTHR33695:SF1">
    <property type="entry name" value="LIPOPROTEIN SIGNAL PEPTIDASE"/>
    <property type="match status" value="1"/>
</dbReference>
<keyword evidence="3 9" id="KW-0645">Protease</keyword>
<evidence type="ECO:0000256" key="11">
    <source>
        <dbReference type="SAM" id="MobiDB-lite"/>
    </source>
</evidence>
<feature type="active site" evidence="9">
    <location>
        <position position="160"/>
    </location>
</feature>
<feature type="transmembrane region" description="Helical" evidence="9">
    <location>
        <begin position="150"/>
        <end position="173"/>
    </location>
</feature>
<sequence length="194" mass="20448">MQDEAGTTLTPSDPIDSRPASATARGRSGLYAVLGFFALVTLVADQASKIWALDTLEPGVAKPFIGQWIQLHLIRNSGAAFSLGNSMTWVLTILSVLIVAAILASLRRITTGAWAATIGLLLGGAAGNLVDRVFRAPGLFRGHVVDFLDYFGLFIGNVADIAIVVAAGLVVILSFRSPHPGDKGEPTAYRSDDD</sequence>
<evidence type="ECO:0000256" key="5">
    <source>
        <dbReference type="ARBA" id="ARBA00022750"/>
    </source>
</evidence>
<keyword evidence="2 9" id="KW-1003">Cell membrane</keyword>
<feature type="transmembrane region" description="Helical" evidence="9">
    <location>
        <begin position="113"/>
        <end position="130"/>
    </location>
</feature>
<keyword evidence="4 9" id="KW-0812">Transmembrane</keyword>
<name>N0DZ20_9MICO</name>
<keyword evidence="6 9" id="KW-0378">Hydrolase</keyword>
<keyword evidence="12" id="KW-0449">Lipoprotein</keyword>
<dbReference type="HOGENOM" id="CLU_083252_2_0_11"/>
<dbReference type="UniPathway" id="UPA00665"/>
<dbReference type="GO" id="GO:0005886">
    <property type="term" value="C:plasma membrane"/>
    <property type="evidence" value="ECO:0007669"/>
    <property type="project" value="UniProtKB-SubCell"/>
</dbReference>
<feature type="compositionally biased region" description="Polar residues" evidence="11">
    <location>
        <begin position="1"/>
        <end position="11"/>
    </location>
</feature>
<dbReference type="STRING" id="1193181.BN10_300063"/>
<dbReference type="GO" id="GO:0004190">
    <property type="term" value="F:aspartic-type endopeptidase activity"/>
    <property type="evidence" value="ECO:0007669"/>
    <property type="project" value="UniProtKB-UniRule"/>
</dbReference>
<dbReference type="AlphaFoldDB" id="N0DZ20"/>